<keyword evidence="2" id="KW-1185">Reference proteome</keyword>
<dbReference type="GeneID" id="9038013"/>
<organism evidence="2">
    <name type="scientific">Perkinsus marinus (strain ATCC 50983 / TXsc)</name>
    <dbReference type="NCBI Taxonomy" id="423536"/>
    <lineage>
        <taxon>Eukaryota</taxon>
        <taxon>Sar</taxon>
        <taxon>Alveolata</taxon>
        <taxon>Perkinsozoa</taxon>
        <taxon>Perkinsea</taxon>
        <taxon>Perkinsida</taxon>
        <taxon>Perkinsidae</taxon>
        <taxon>Perkinsus</taxon>
    </lineage>
</organism>
<dbReference type="OrthoDB" id="416797at2759"/>
<evidence type="ECO:0000313" key="1">
    <source>
        <dbReference type="EMBL" id="EER09904.1"/>
    </source>
</evidence>
<name>C5L046_PERM5</name>
<protein>
    <submittedName>
        <fullName evidence="1">Uncharacterized protein</fullName>
    </submittedName>
</protein>
<dbReference type="InParanoid" id="C5L046"/>
<dbReference type="Proteomes" id="UP000007800">
    <property type="component" value="Unassembled WGS sequence"/>
</dbReference>
<sequence>MSGEAYEKAHGKGACRDLETGCYFCPPTQPCDDISEQPGKTITYLDGDTMEYINRIGTLSIGEVENSFPC</sequence>
<evidence type="ECO:0000313" key="2">
    <source>
        <dbReference type="Proteomes" id="UP000007800"/>
    </source>
</evidence>
<accession>C5L046</accession>
<gene>
    <name evidence="1" type="ORF">Pmar_PMAR018548</name>
</gene>
<dbReference type="RefSeq" id="XP_002778109.1">
    <property type="nucleotide sequence ID" value="XM_002778063.1"/>
</dbReference>
<dbReference type="AlphaFoldDB" id="C5L046"/>
<proteinExistence type="predicted"/>
<dbReference type="EMBL" id="GG677981">
    <property type="protein sequence ID" value="EER09904.1"/>
    <property type="molecule type" value="Genomic_DNA"/>
</dbReference>
<reference evidence="1 2" key="1">
    <citation type="submission" date="2008-07" db="EMBL/GenBank/DDBJ databases">
        <authorList>
            <person name="El-Sayed N."/>
            <person name="Caler E."/>
            <person name="Inman J."/>
            <person name="Amedeo P."/>
            <person name="Hass B."/>
            <person name="Wortman J."/>
        </authorList>
    </citation>
    <scope>NUCLEOTIDE SEQUENCE [LARGE SCALE GENOMIC DNA]</scope>
    <source>
        <strain evidence="2">ATCC 50983 / TXsc</strain>
    </source>
</reference>